<dbReference type="EMBL" id="KN838551">
    <property type="protein sequence ID" value="KIK06677.1"/>
    <property type="molecule type" value="Genomic_DNA"/>
</dbReference>
<feature type="compositionally biased region" description="Polar residues" evidence="1">
    <location>
        <begin position="128"/>
        <end position="138"/>
    </location>
</feature>
<feature type="compositionally biased region" description="Low complexity" evidence="1">
    <location>
        <begin position="205"/>
        <end position="217"/>
    </location>
</feature>
<name>A0A0C9Y8W1_9AGAR</name>
<protein>
    <submittedName>
        <fullName evidence="2">Uncharacterized protein</fullName>
    </submittedName>
</protein>
<accession>A0A0C9Y8W1</accession>
<reference evidence="2 3" key="1">
    <citation type="submission" date="2014-04" db="EMBL/GenBank/DDBJ databases">
        <authorList>
            <consortium name="DOE Joint Genome Institute"/>
            <person name="Kuo A."/>
            <person name="Kohler A."/>
            <person name="Nagy L.G."/>
            <person name="Floudas D."/>
            <person name="Copeland A."/>
            <person name="Barry K.W."/>
            <person name="Cichocki N."/>
            <person name="Veneault-Fourrey C."/>
            <person name="LaButti K."/>
            <person name="Lindquist E.A."/>
            <person name="Lipzen A."/>
            <person name="Lundell T."/>
            <person name="Morin E."/>
            <person name="Murat C."/>
            <person name="Sun H."/>
            <person name="Tunlid A."/>
            <person name="Henrissat B."/>
            <person name="Grigoriev I.V."/>
            <person name="Hibbett D.S."/>
            <person name="Martin F."/>
            <person name="Nordberg H.P."/>
            <person name="Cantor M.N."/>
            <person name="Hua S.X."/>
        </authorList>
    </citation>
    <scope>NUCLEOTIDE SEQUENCE [LARGE SCALE GENOMIC DNA]</scope>
    <source>
        <strain evidence="2 3">LaAM-08-1</strain>
    </source>
</reference>
<evidence type="ECO:0000256" key="1">
    <source>
        <dbReference type="SAM" id="MobiDB-lite"/>
    </source>
</evidence>
<evidence type="ECO:0000313" key="3">
    <source>
        <dbReference type="Proteomes" id="UP000054477"/>
    </source>
</evidence>
<feature type="compositionally biased region" description="Low complexity" evidence="1">
    <location>
        <begin position="304"/>
        <end position="315"/>
    </location>
</feature>
<feature type="compositionally biased region" description="Polar residues" evidence="1">
    <location>
        <begin position="389"/>
        <end position="436"/>
    </location>
</feature>
<feature type="region of interest" description="Disordered" evidence="1">
    <location>
        <begin position="304"/>
        <end position="436"/>
    </location>
</feature>
<organism evidence="2 3">
    <name type="scientific">Laccaria amethystina LaAM-08-1</name>
    <dbReference type="NCBI Taxonomy" id="1095629"/>
    <lineage>
        <taxon>Eukaryota</taxon>
        <taxon>Fungi</taxon>
        <taxon>Dikarya</taxon>
        <taxon>Basidiomycota</taxon>
        <taxon>Agaricomycotina</taxon>
        <taxon>Agaricomycetes</taxon>
        <taxon>Agaricomycetidae</taxon>
        <taxon>Agaricales</taxon>
        <taxon>Agaricineae</taxon>
        <taxon>Hydnangiaceae</taxon>
        <taxon>Laccaria</taxon>
    </lineage>
</organism>
<feature type="compositionally biased region" description="Polar residues" evidence="1">
    <location>
        <begin position="62"/>
        <end position="80"/>
    </location>
</feature>
<gene>
    <name evidence="2" type="ORF">K443DRAFT_246647</name>
</gene>
<proteinExistence type="predicted"/>
<feature type="compositionally biased region" description="Polar residues" evidence="1">
    <location>
        <begin position="351"/>
        <end position="377"/>
    </location>
</feature>
<keyword evidence="3" id="KW-1185">Reference proteome</keyword>
<feature type="compositionally biased region" description="Polar residues" evidence="1">
    <location>
        <begin position="190"/>
        <end position="200"/>
    </location>
</feature>
<evidence type="ECO:0000313" key="2">
    <source>
        <dbReference type="EMBL" id="KIK06677.1"/>
    </source>
</evidence>
<dbReference type="HOGENOM" id="CLU_627089_0_0_1"/>
<dbReference type="AlphaFoldDB" id="A0A0C9Y8W1"/>
<dbReference type="OrthoDB" id="2797886at2759"/>
<feature type="region of interest" description="Disordered" evidence="1">
    <location>
        <begin position="62"/>
        <end position="217"/>
    </location>
</feature>
<dbReference type="Proteomes" id="UP000054477">
    <property type="component" value="Unassembled WGS sequence"/>
</dbReference>
<reference evidence="3" key="2">
    <citation type="submission" date="2015-01" db="EMBL/GenBank/DDBJ databases">
        <title>Evolutionary Origins and Diversification of the Mycorrhizal Mutualists.</title>
        <authorList>
            <consortium name="DOE Joint Genome Institute"/>
            <consortium name="Mycorrhizal Genomics Consortium"/>
            <person name="Kohler A."/>
            <person name="Kuo A."/>
            <person name="Nagy L.G."/>
            <person name="Floudas D."/>
            <person name="Copeland A."/>
            <person name="Barry K.W."/>
            <person name="Cichocki N."/>
            <person name="Veneault-Fourrey C."/>
            <person name="LaButti K."/>
            <person name="Lindquist E.A."/>
            <person name="Lipzen A."/>
            <person name="Lundell T."/>
            <person name="Morin E."/>
            <person name="Murat C."/>
            <person name="Riley R."/>
            <person name="Ohm R."/>
            <person name="Sun H."/>
            <person name="Tunlid A."/>
            <person name="Henrissat B."/>
            <person name="Grigoriev I.V."/>
            <person name="Hibbett D.S."/>
            <person name="Martin F."/>
        </authorList>
    </citation>
    <scope>NUCLEOTIDE SEQUENCE [LARGE SCALE GENOMIC DNA]</scope>
    <source>
        <strain evidence="3">LaAM-08-1</strain>
    </source>
</reference>
<sequence>MDSDLPPPAYSEQEFDRKVATVTEISLNTPQPAYADEEGWEEFDEAAYERAAAALASLNVAGQGSGSNQVINGASSQWLQPPSDGKPSKASSTSIEPLRIDKKSKLGPPEIVTKPRPSWLTDAERVPPSQTAGSSSSFVDGRGYLAPSQPHNDGEHRSTPPPSFEVEAPSWGNHAAENTVPLSYDGGGSTQASPLVSPQTPEAVLPLSSPLSPLDMQFQTYTPPHHNHNPHTQNTYNQLHGRPVRKSLPPPPLQQTLHVVSEPRPTSFAPPSMRFAPSPPQMDFQPSVAYGKRTLGNDMPFVQTQQQQQYQQPRQSGPPLTFDPKEFYNSAVSAHVSTHERATQARRPYSSIPSQHGLQNVQPMQSYNQQTNNNWPPANNALGVYSPSPVLSSSQRQTVAQPHPTYPNQPSYLMPSYGTNNNQWGSSNPHYSGYYQ</sequence>